<feature type="compositionally biased region" description="Low complexity" evidence="1">
    <location>
        <begin position="288"/>
        <end position="308"/>
    </location>
</feature>
<feature type="compositionally biased region" description="Polar residues" evidence="1">
    <location>
        <begin position="417"/>
        <end position="428"/>
    </location>
</feature>
<feature type="region of interest" description="Disordered" evidence="1">
    <location>
        <begin position="284"/>
        <end position="360"/>
    </location>
</feature>
<dbReference type="Gramene" id="PAN35711">
    <property type="protein sequence ID" value="PAN35711"/>
    <property type="gene ID" value="PAHAL_6G266900"/>
</dbReference>
<proteinExistence type="predicted"/>
<organism evidence="2">
    <name type="scientific">Panicum hallii</name>
    <dbReference type="NCBI Taxonomy" id="206008"/>
    <lineage>
        <taxon>Eukaryota</taxon>
        <taxon>Viridiplantae</taxon>
        <taxon>Streptophyta</taxon>
        <taxon>Embryophyta</taxon>
        <taxon>Tracheophyta</taxon>
        <taxon>Spermatophyta</taxon>
        <taxon>Magnoliopsida</taxon>
        <taxon>Liliopsida</taxon>
        <taxon>Poales</taxon>
        <taxon>Poaceae</taxon>
        <taxon>PACMAD clade</taxon>
        <taxon>Panicoideae</taxon>
        <taxon>Panicodae</taxon>
        <taxon>Paniceae</taxon>
        <taxon>Panicinae</taxon>
        <taxon>Panicum</taxon>
        <taxon>Panicum sect. Panicum</taxon>
    </lineage>
</organism>
<sequence>MAGRGRLNGAMMPSSPPELVYLMRKLITPGKTSGPTFAGPPYTGQPHPKSRSPNPALVSSFSGNERTAVKFGRPRSTMRSATDRTQLSRRAPVSQQTVLRPYPSPKSSRARHHALVAARRRPRRDAVSSVALDAAVCRAVALSSPRRRAHTVQPPLPPPGGRTRVHEYTRPEARAVLHRTARAAGVHPVDTVEAIEDRTFYLGFWEAGTRQQLGKRAAETWTAWRGGRVGPQGWTVLRLPSGVDVPVVPLASSSSAARSSSSATVQREDAACTAVEAVSTIREQHADTSTGTAPATSFASTSTSCAGHGARRGRAPRAVASSPVHRRERTAIESRLSAAPPPSAAWTSSMGGEEAPSLVPRPESDAVFSVAFPILPHRAAALSRSTARNHAAHAWHARPGAVKPPRPQRTQFPTQRSKPSTSTRTEQPSVDLRAPPRRRPRRRYDEADDGTSSLVIWNKSRTVLGPGNRPVETWTAGRGGRVANAADRVGPQGGRYFVYRLGVDGK</sequence>
<protein>
    <submittedName>
        <fullName evidence="2">Uncharacterized protein</fullName>
    </submittedName>
</protein>
<dbReference type="EMBL" id="CM008051">
    <property type="protein sequence ID" value="PAN35711.2"/>
    <property type="molecule type" value="Genomic_DNA"/>
</dbReference>
<evidence type="ECO:0000256" key="1">
    <source>
        <dbReference type="SAM" id="MobiDB-lite"/>
    </source>
</evidence>
<dbReference type="AlphaFoldDB" id="A0A2S3I3U3"/>
<name>A0A2S3I3U3_9POAL</name>
<feature type="region of interest" description="Disordered" evidence="1">
    <location>
        <begin position="385"/>
        <end position="449"/>
    </location>
</feature>
<evidence type="ECO:0000313" key="2">
    <source>
        <dbReference type="EMBL" id="PAN35711.2"/>
    </source>
</evidence>
<reference evidence="2" key="1">
    <citation type="submission" date="2018-04" db="EMBL/GenBank/DDBJ databases">
        <title>WGS assembly of Panicum hallii.</title>
        <authorList>
            <person name="Lovell J."/>
            <person name="Jenkins J."/>
            <person name="Lowry D."/>
            <person name="Mamidi S."/>
            <person name="Sreedasyam A."/>
            <person name="Weng X."/>
            <person name="Barry K."/>
            <person name="Bonette J."/>
            <person name="Campitelli B."/>
            <person name="Daum C."/>
            <person name="Gordon S."/>
            <person name="Gould B."/>
            <person name="Lipzen A."/>
            <person name="Macqueen A."/>
            <person name="Palacio-Mejia J."/>
            <person name="Plott C."/>
            <person name="Shakirov E."/>
            <person name="Shu S."/>
            <person name="Yoshinaga Y."/>
            <person name="Zane M."/>
            <person name="Rokhsar D."/>
            <person name="Grimwood J."/>
            <person name="Schmutz J."/>
            <person name="Juenger T."/>
        </authorList>
    </citation>
    <scope>NUCLEOTIDE SEQUENCE [LARGE SCALE GENOMIC DNA]</scope>
    <source>
        <strain evidence="2">FIL2</strain>
    </source>
</reference>
<feature type="region of interest" description="Disordered" evidence="1">
    <location>
        <begin position="146"/>
        <end position="165"/>
    </location>
</feature>
<gene>
    <name evidence="2" type="ORF">PAHAL_6G266900</name>
</gene>
<feature type="region of interest" description="Disordered" evidence="1">
    <location>
        <begin position="29"/>
        <end position="111"/>
    </location>
</feature>
<accession>A0A2S3I3U3</accession>
<dbReference type="Proteomes" id="UP000243499">
    <property type="component" value="Chromosome 6"/>
</dbReference>
<feature type="compositionally biased region" description="Polar residues" evidence="1">
    <location>
        <begin position="51"/>
        <end position="65"/>
    </location>
</feature>